<reference evidence="14" key="1">
    <citation type="submission" date="2022-11" db="UniProtKB">
        <authorList>
            <consortium name="WormBaseParasite"/>
        </authorList>
    </citation>
    <scope>IDENTIFICATION</scope>
</reference>
<evidence type="ECO:0000256" key="6">
    <source>
        <dbReference type="ARBA" id="ARBA00022759"/>
    </source>
</evidence>
<evidence type="ECO:0000313" key="13">
    <source>
        <dbReference type="Proteomes" id="UP000887566"/>
    </source>
</evidence>
<dbReference type="InterPro" id="IPR018998">
    <property type="entry name" value="EndoU_C"/>
</dbReference>
<evidence type="ECO:0000256" key="7">
    <source>
        <dbReference type="ARBA" id="ARBA00022801"/>
    </source>
</evidence>
<keyword evidence="8 11" id="KW-0694">RNA-binding</keyword>
<keyword evidence="9 11" id="KW-0464">Manganese</keyword>
<accession>A0A914WE31</accession>
<evidence type="ECO:0000256" key="11">
    <source>
        <dbReference type="RuleBase" id="RU367085"/>
    </source>
</evidence>
<comment type="subunit">
    <text evidence="3 11">Monomer.</text>
</comment>
<dbReference type="InterPro" id="IPR039787">
    <property type="entry name" value="ENDOU"/>
</dbReference>
<dbReference type="CDD" id="cd21159">
    <property type="entry name" value="XendoU"/>
    <property type="match status" value="1"/>
</dbReference>
<keyword evidence="6 11" id="KW-0255">Endonuclease</keyword>
<dbReference type="WBParaSite" id="PSAMB.scaffold3988size16119.g23135.t1">
    <property type="protein sequence ID" value="PSAMB.scaffold3988size16119.g23135.t1"/>
    <property type="gene ID" value="PSAMB.scaffold3988size16119.g23135"/>
</dbReference>
<comment type="similarity">
    <text evidence="2 11">Belongs to the ENDOU family.</text>
</comment>
<evidence type="ECO:0000256" key="4">
    <source>
        <dbReference type="ARBA" id="ARBA00022722"/>
    </source>
</evidence>
<dbReference type="SUPFAM" id="SSF142877">
    <property type="entry name" value="EndoU-like"/>
    <property type="match status" value="1"/>
</dbReference>
<dbReference type="GO" id="GO:0003723">
    <property type="term" value="F:RNA binding"/>
    <property type="evidence" value="ECO:0007669"/>
    <property type="project" value="UniProtKB-UniRule"/>
</dbReference>
<dbReference type="PANTHER" id="PTHR12439:SF42">
    <property type="entry name" value="ENDORIBONUCLEASE-RELATED"/>
    <property type="match status" value="1"/>
</dbReference>
<dbReference type="GO" id="GO:0016829">
    <property type="term" value="F:lyase activity"/>
    <property type="evidence" value="ECO:0007669"/>
    <property type="project" value="UniProtKB-KW"/>
</dbReference>
<protein>
    <submittedName>
        <fullName evidence="14">Endoribonuclease</fullName>
    </submittedName>
</protein>
<evidence type="ECO:0000256" key="5">
    <source>
        <dbReference type="ARBA" id="ARBA00022723"/>
    </source>
</evidence>
<comment type="cofactor">
    <cofactor evidence="1 11">
        <name>Mn(2+)</name>
        <dbReference type="ChEBI" id="CHEBI:29035"/>
    </cofactor>
</comment>
<dbReference type="GO" id="GO:0016787">
    <property type="term" value="F:hydrolase activity"/>
    <property type="evidence" value="ECO:0007669"/>
    <property type="project" value="UniProtKB-KW"/>
</dbReference>
<dbReference type="InterPro" id="IPR037227">
    <property type="entry name" value="EndoU-like"/>
</dbReference>
<keyword evidence="10" id="KW-0456">Lyase</keyword>
<evidence type="ECO:0000256" key="8">
    <source>
        <dbReference type="ARBA" id="ARBA00022884"/>
    </source>
</evidence>
<dbReference type="Proteomes" id="UP000887566">
    <property type="component" value="Unplaced"/>
</dbReference>
<evidence type="ECO:0000256" key="9">
    <source>
        <dbReference type="ARBA" id="ARBA00023211"/>
    </source>
</evidence>
<keyword evidence="13" id="KW-1185">Reference proteome</keyword>
<dbReference type="AlphaFoldDB" id="A0A914WE31"/>
<feature type="domain" description="EndoU" evidence="12">
    <location>
        <begin position="1"/>
        <end position="203"/>
    </location>
</feature>
<keyword evidence="5 11" id="KW-0479">Metal-binding</keyword>
<proteinExistence type="inferred from homology"/>
<evidence type="ECO:0000259" key="12">
    <source>
        <dbReference type="PROSITE" id="PS51959"/>
    </source>
</evidence>
<organism evidence="13 14">
    <name type="scientific">Plectus sambesii</name>
    <dbReference type="NCBI Taxonomy" id="2011161"/>
    <lineage>
        <taxon>Eukaryota</taxon>
        <taxon>Metazoa</taxon>
        <taxon>Ecdysozoa</taxon>
        <taxon>Nematoda</taxon>
        <taxon>Chromadorea</taxon>
        <taxon>Plectida</taxon>
        <taxon>Plectina</taxon>
        <taxon>Plectoidea</taxon>
        <taxon>Plectidae</taxon>
        <taxon>Plectus</taxon>
    </lineage>
</organism>
<evidence type="ECO:0000256" key="10">
    <source>
        <dbReference type="ARBA" id="ARBA00023239"/>
    </source>
</evidence>
<keyword evidence="4 11" id="KW-0540">Nuclease</keyword>
<evidence type="ECO:0000256" key="3">
    <source>
        <dbReference type="ARBA" id="ARBA00011245"/>
    </source>
</evidence>
<dbReference type="GO" id="GO:0046872">
    <property type="term" value="F:metal ion binding"/>
    <property type="evidence" value="ECO:0007669"/>
    <property type="project" value="UniProtKB-UniRule"/>
</dbReference>
<name>A0A914WE31_9BILA</name>
<dbReference type="GO" id="GO:0004521">
    <property type="term" value="F:RNA endonuclease activity"/>
    <property type="evidence" value="ECO:0007669"/>
    <property type="project" value="UniProtKB-UniRule"/>
</dbReference>
<keyword evidence="7 11" id="KW-0378">Hydrolase</keyword>
<dbReference type="PANTHER" id="PTHR12439">
    <property type="entry name" value="PLACENTAL PROTEIN 11-RELATED"/>
    <property type="match status" value="1"/>
</dbReference>
<sequence length="203" mass="22776">LHQILIRNLFDPQVCDVESTNGLKTGLEQQFINVVTNTTVFQLAYQYLQAHGAAGSDKPAFMQTLFNLWFGTYSRCNPKIGSSGWEHVYSGEWKGDTIDGQHNWVRFYLLEQAGDMNYYGYYSHDGDLTGTFQYKWKTYLKEEGGFLIGTSPEFDFSLFTVCVLTASGSNACKFSIDGYPLAVTSYKQACAVGQCLSTSYPTN</sequence>
<evidence type="ECO:0000256" key="1">
    <source>
        <dbReference type="ARBA" id="ARBA00001936"/>
    </source>
</evidence>
<evidence type="ECO:0000256" key="2">
    <source>
        <dbReference type="ARBA" id="ARBA00010168"/>
    </source>
</evidence>
<evidence type="ECO:0000313" key="14">
    <source>
        <dbReference type="WBParaSite" id="PSAMB.scaffold3988size16119.g23135.t1"/>
    </source>
</evidence>
<dbReference type="Pfam" id="PF09412">
    <property type="entry name" value="XendoU"/>
    <property type="match status" value="1"/>
</dbReference>
<dbReference type="PROSITE" id="PS51959">
    <property type="entry name" value="ENDOU"/>
    <property type="match status" value="1"/>
</dbReference>